<dbReference type="InterPro" id="IPR005467">
    <property type="entry name" value="His_kinase_dom"/>
</dbReference>
<protein>
    <submittedName>
        <fullName evidence="9">Signal transduction histidine kinase</fullName>
    </submittedName>
</protein>
<accession>A0A4R6TLK8</accession>
<keyword evidence="4" id="KW-0802">TPR repeat</keyword>
<dbReference type="Gene3D" id="1.25.40.10">
    <property type="entry name" value="Tetratricopeptide repeat domain"/>
    <property type="match status" value="1"/>
</dbReference>
<dbReference type="InterPro" id="IPR003594">
    <property type="entry name" value="HATPase_dom"/>
</dbReference>
<evidence type="ECO:0000256" key="4">
    <source>
        <dbReference type="PROSITE-ProRule" id="PRU00339"/>
    </source>
</evidence>
<organism evidence="9 10">
    <name type="scientific">Zeaxanthinibacter enoshimensis</name>
    <dbReference type="NCBI Taxonomy" id="392009"/>
    <lineage>
        <taxon>Bacteria</taxon>
        <taxon>Pseudomonadati</taxon>
        <taxon>Bacteroidota</taxon>
        <taxon>Flavobacteriia</taxon>
        <taxon>Flavobacteriales</taxon>
        <taxon>Flavobacteriaceae</taxon>
        <taxon>Zeaxanthinibacter</taxon>
    </lineage>
</organism>
<dbReference type="InterPro" id="IPR011712">
    <property type="entry name" value="Sig_transdc_His_kin_sub3_dim/P"/>
</dbReference>
<dbReference type="InterPro" id="IPR019734">
    <property type="entry name" value="TPR_rpt"/>
</dbReference>
<feature type="transmembrane region" description="Helical" evidence="6">
    <location>
        <begin position="420"/>
        <end position="439"/>
    </location>
</feature>
<keyword evidence="5" id="KW-0175">Coiled coil</keyword>
<dbReference type="Proteomes" id="UP000295468">
    <property type="component" value="Unassembled WGS sequence"/>
</dbReference>
<dbReference type="RefSeq" id="WP_133644409.1">
    <property type="nucleotide sequence ID" value="NZ_SNYI01000002.1"/>
</dbReference>
<evidence type="ECO:0000256" key="5">
    <source>
        <dbReference type="SAM" id="Coils"/>
    </source>
</evidence>
<dbReference type="GO" id="GO:0000155">
    <property type="term" value="F:phosphorelay sensor kinase activity"/>
    <property type="evidence" value="ECO:0007669"/>
    <property type="project" value="InterPro"/>
</dbReference>
<dbReference type="GO" id="GO:0046983">
    <property type="term" value="F:protein dimerization activity"/>
    <property type="evidence" value="ECO:0007669"/>
    <property type="project" value="InterPro"/>
</dbReference>
<dbReference type="Pfam" id="PF13424">
    <property type="entry name" value="TPR_12"/>
    <property type="match status" value="1"/>
</dbReference>
<keyword evidence="6" id="KW-0472">Membrane</keyword>
<dbReference type="Pfam" id="PF02518">
    <property type="entry name" value="HATPase_c"/>
    <property type="match status" value="1"/>
</dbReference>
<dbReference type="PROSITE" id="PS50109">
    <property type="entry name" value="HIS_KIN"/>
    <property type="match status" value="1"/>
</dbReference>
<evidence type="ECO:0000259" key="8">
    <source>
        <dbReference type="PROSITE" id="PS50109"/>
    </source>
</evidence>
<dbReference type="SMART" id="SM00387">
    <property type="entry name" value="HATPase_c"/>
    <property type="match status" value="1"/>
</dbReference>
<keyword evidence="6" id="KW-1133">Transmembrane helix</keyword>
<keyword evidence="1" id="KW-0808">Transferase</keyword>
<feature type="repeat" description="TPR" evidence="4">
    <location>
        <begin position="196"/>
        <end position="229"/>
    </location>
</feature>
<evidence type="ECO:0000256" key="1">
    <source>
        <dbReference type="ARBA" id="ARBA00022679"/>
    </source>
</evidence>
<feature type="domain" description="Histidine kinase" evidence="8">
    <location>
        <begin position="482"/>
        <end position="676"/>
    </location>
</feature>
<proteinExistence type="predicted"/>
<dbReference type="AlphaFoldDB" id="A0A4R6TLK8"/>
<feature type="coiled-coil region" evidence="5">
    <location>
        <begin position="517"/>
        <end position="544"/>
    </location>
</feature>
<dbReference type="PROSITE" id="PS51257">
    <property type="entry name" value="PROKAR_LIPOPROTEIN"/>
    <property type="match status" value="1"/>
</dbReference>
<name>A0A4R6TLK8_9FLAO</name>
<evidence type="ECO:0000313" key="9">
    <source>
        <dbReference type="EMBL" id="TDQ31597.1"/>
    </source>
</evidence>
<dbReference type="PANTHER" id="PTHR24421">
    <property type="entry name" value="NITRATE/NITRITE SENSOR PROTEIN NARX-RELATED"/>
    <property type="match status" value="1"/>
</dbReference>
<comment type="caution">
    <text evidence="9">The sequence shown here is derived from an EMBL/GenBank/DDBJ whole genome shotgun (WGS) entry which is preliminary data.</text>
</comment>
<evidence type="ECO:0000256" key="2">
    <source>
        <dbReference type="ARBA" id="ARBA00022777"/>
    </source>
</evidence>
<evidence type="ECO:0000256" key="6">
    <source>
        <dbReference type="SAM" id="Phobius"/>
    </source>
</evidence>
<dbReference type="SMART" id="SM00028">
    <property type="entry name" value="TPR"/>
    <property type="match status" value="5"/>
</dbReference>
<keyword evidence="3" id="KW-0902">Two-component regulatory system</keyword>
<feature type="repeat" description="TPR" evidence="4">
    <location>
        <begin position="237"/>
        <end position="270"/>
    </location>
</feature>
<keyword evidence="2 9" id="KW-0418">Kinase</keyword>
<dbReference type="SUPFAM" id="SSF55874">
    <property type="entry name" value="ATPase domain of HSP90 chaperone/DNA topoisomerase II/histidine kinase"/>
    <property type="match status" value="1"/>
</dbReference>
<dbReference type="OrthoDB" id="977000at2"/>
<reference evidence="9 10" key="1">
    <citation type="submission" date="2019-03" db="EMBL/GenBank/DDBJ databases">
        <title>Genomic Encyclopedia of Archaeal and Bacterial Type Strains, Phase II (KMG-II): from individual species to whole genera.</title>
        <authorList>
            <person name="Goeker M."/>
        </authorList>
    </citation>
    <scope>NUCLEOTIDE SEQUENCE [LARGE SCALE GENOMIC DNA]</scope>
    <source>
        <strain evidence="9 10">DSM 18435</strain>
    </source>
</reference>
<dbReference type="GO" id="GO:0016020">
    <property type="term" value="C:membrane"/>
    <property type="evidence" value="ECO:0007669"/>
    <property type="project" value="InterPro"/>
</dbReference>
<evidence type="ECO:0000256" key="3">
    <source>
        <dbReference type="ARBA" id="ARBA00023012"/>
    </source>
</evidence>
<evidence type="ECO:0000313" key="10">
    <source>
        <dbReference type="Proteomes" id="UP000295468"/>
    </source>
</evidence>
<dbReference type="PROSITE" id="PS50005">
    <property type="entry name" value="TPR"/>
    <property type="match status" value="2"/>
</dbReference>
<feature type="chain" id="PRO_5020854481" evidence="7">
    <location>
        <begin position="20"/>
        <end position="689"/>
    </location>
</feature>
<dbReference type="CDD" id="cd16917">
    <property type="entry name" value="HATPase_UhpB-NarQ-NarX-like"/>
    <property type="match status" value="1"/>
</dbReference>
<dbReference type="SUPFAM" id="SSF48452">
    <property type="entry name" value="TPR-like"/>
    <property type="match status" value="2"/>
</dbReference>
<dbReference type="InterPro" id="IPR050482">
    <property type="entry name" value="Sensor_HK_TwoCompSys"/>
</dbReference>
<feature type="signal peptide" evidence="7">
    <location>
        <begin position="1"/>
        <end position="19"/>
    </location>
</feature>
<dbReference type="Gene3D" id="3.30.565.10">
    <property type="entry name" value="Histidine kinase-like ATPase, C-terminal domain"/>
    <property type="match status" value="1"/>
</dbReference>
<dbReference type="InterPro" id="IPR011990">
    <property type="entry name" value="TPR-like_helical_dom_sf"/>
</dbReference>
<keyword evidence="10" id="KW-1185">Reference proteome</keyword>
<dbReference type="EMBL" id="SNYI01000002">
    <property type="protein sequence ID" value="TDQ31597.1"/>
    <property type="molecule type" value="Genomic_DNA"/>
</dbReference>
<dbReference type="Pfam" id="PF07730">
    <property type="entry name" value="HisKA_3"/>
    <property type="match status" value="1"/>
</dbReference>
<evidence type="ECO:0000256" key="7">
    <source>
        <dbReference type="SAM" id="SignalP"/>
    </source>
</evidence>
<gene>
    <name evidence="9" type="ORF">CLV82_2306</name>
</gene>
<sequence length="689" mass="78736">MNCRYKLFWLLLGMLCTMAGCNQNTNKHVTAPPAKDSITTWIVQGRNDELSPVTRKEYLLKAYEANSLLDVDSLANQSMSRLSLAFLDLNDSLWFRKTNADAMKMARQIKDSASLAGLHWDLAVFFNIKSVPDSAYYHFYKAKELYSLMNKPLNEARVLYNMAVIQASVKDYTGSELSTFQAIDLLKPLNEIRNLGHCYNNLGSITKELEEYNQAIAYYNQAMEYYQQLPENKALERSILNNIGVLYQEQGKDREALEYFDKVLADQGMEAPYTSQYARLLANRAYSLLRTGATTEGMDTFGRAIALQDSLADLSGLSRSHYNLATYFYENDDNQQALDHIRKAEGFALESDNNKRLLESIRLLAVLDPENASVYSGRYINLSDSLAVEERAIRNKFARIRFETDEFKAQNQLLERQRQLWIGIAAGIILLALAIFIIISQRVRNQKLNFERQQQEANLEIFNLMLAQNQKMEEGKQSEQKRISEELHDAVLGEMNGIRMVLLALNNKTDKASMEMRDKAITRLQELQEEVRTISHELNDASYQKFHNFILSLEELLKKNSEDAGIRYKLKYDEDVHWDDLSGEIKINLYRCLQECIQNAIKHGQATEIKLELQGNATQLHLEHSDNGIGFRTGRGKKGIGHRNIESRVKKLNGSWKIKSNPGKGTTVHIFVPLSSHEMKIKAAASELS</sequence>
<dbReference type="InterPro" id="IPR036890">
    <property type="entry name" value="HATPase_C_sf"/>
</dbReference>
<keyword evidence="6" id="KW-0812">Transmembrane</keyword>
<keyword evidence="7" id="KW-0732">Signal</keyword>